<dbReference type="AlphaFoldDB" id="A0A7X1Z9S7"/>
<dbReference type="Proteomes" id="UP000439550">
    <property type="component" value="Unassembled WGS sequence"/>
</dbReference>
<dbReference type="InterPro" id="IPR036527">
    <property type="entry name" value="SCP2_sterol-bd_dom_sf"/>
</dbReference>
<evidence type="ECO:0000313" key="2">
    <source>
        <dbReference type="EMBL" id="MQW40490.1"/>
    </source>
</evidence>
<protein>
    <submittedName>
        <fullName evidence="2">GNAT family N-acetyltransferase</fullName>
    </submittedName>
</protein>
<dbReference type="PANTHER" id="PTHR37817:SF1">
    <property type="entry name" value="N-ACETYLTRANSFERASE EIS"/>
    <property type="match status" value="1"/>
</dbReference>
<dbReference type="InterPro" id="IPR051554">
    <property type="entry name" value="Acetyltransferase_Eis"/>
</dbReference>
<dbReference type="Pfam" id="PF13527">
    <property type="entry name" value="Acetyltransf_9"/>
    <property type="match status" value="1"/>
</dbReference>
<proteinExistence type="predicted"/>
<dbReference type="RefSeq" id="WP_153497121.1">
    <property type="nucleotide sequence ID" value="NZ_CAXYUY010000027.1"/>
</dbReference>
<evidence type="ECO:0000313" key="3">
    <source>
        <dbReference type="Proteomes" id="UP000439550"/>
    </source>
</evidence>
<sequence>MNTDTTQDYLHLAKYAFHKEITGGDQAFYKLLEFAKVYSHHENDALSSMLIELPFNVFWKQEIIKMAGVGYVASYPEARGNGAIRKLMTQMLKDEYQKGTALSYLAPFSYHFYEKFGYAYAFDRKYYQLKATLFPQGNKGSGTVRRTSLDDSFEALEQIHHRAFNQGSIARDREKWEYYFAYKSHPYFAIYEEKGKKTGYLIYEFEGQTFVIKELIALTTAAKEALYHFISSHAGAFETISWLAPINEKLEQEVKEPAAMTIEIKPYMMARIVNLSEFLKVNGQPDFSVEIRDDLIPENNQVIGAGDAPTQKMTIGAFTAEMLRKNGSILREYF</sequence>
<dbReference type="SUPFAM" id="SSF55729">
    <property type="entry name" value="Acyl-CoA N-acyltransferases (Nat)"/>
    <property type="match status" value="1"/>
</dbReference>
<comment type="caution">
    <text evidence="2">The sequence shown here is derived from an EMBL/GenBank/DDBJ whole genome shotgun (WGS) entry which is preliminary data.</text>
</comment>
<dbReference type="InterPro" id="IPR016181">
    <property type="entry name" value="Acyl_CoA_acyltransferase"/>
</dbReference>
<keyword evidence="2" id="KW-0808">Transferase</keyword>
<reference evidence="2 3" key="1">
    <citation type="submission" date="2019-10" db="EMBL/GenBank/DDBJ databases">
        <authorList>
            <person name="Dong K."/>
        </authorList>
    </citation>
    <scope>NUCLEOTIDE SEQUENCE [LARGE SCALE GENOMIC DNA]</scope>
    <source>
        <strain evidence="2 3">DSM 28960</strain>
    </source>
</reference>
<dbReference type="Gene3D" id="3.40.630.30">
    <property type="match status" value="2"/>
</dbReference>
<feature type="domain" description="Eis-like acetyltransferase" evidence="1">
    <location>
        <begin position="167"/>
        <end position="272"/>
    </location>
</feature>
<dbReference type="EMBL" id="WITJ01000021">
    <property type="protein sequence ID" value="MQW40490.1"/>
    <property type="molecule type" value="Genomic_DNA"/>
</dbReference>
<dbReference type="PANTHER" id="PTHR37817">
    <property type="entry name" value="N-ACETYLTRANSFERASE EIS"/>
    <property type="match status" value="1"/>
</dbReference>
<evidence type="ECO:0000259" key="1">
    <source>
        <dbReference type="Pfam" id="PF17668"/>
    </source>
</evidence>
<accession>A0A7X1Z9S7</accession>
<organism evidence="2 3">
    <name type="scientific">Lactococcus hircilactis</name>
    <dbReference type="NCBI Taxonomy" id="1494462"/>
    <lineage>
        <taxon>Bacteria</taxon>
        <taxon>Bacillati</taxon>
        <taxon>Bacillota</taxon>
        <taxon>Bacilli</taxon>
        <taxon>Lactobacillales</taxon>
        <taxon>Streptococcaceae</taxon>
        <taxon>Lactococcus</taxon>
    </lineage>
</organism>
<keyword evidence="3" id="KW-1185">Reference proteome</keyword>
<name>A0A7X1Z9S7_9LACT</name>
<dbReference type="GO" id="GO:0034069">
    <property type="term" value="F:aminoglycoside N-acetyltransferase activity"/>
    <property type="evidence" value="ECO:0007669"/>
    <property type="project" value="TreeGrafter"/>
</dbReference>
<dbReference type="GO" id="GO:0030649">
    <property type="term" value="P:aminoglycoside antibiotic catabolic process"/>
    <property type="evidence" value="ECO:0007669"/>
    <property type="project" value="TreeGrafter"/>
</dbReference>
<dbReference type="InterPro" id="IPR041380">
    <property type="entry name" value="Acetyltransf_17"/>
</dbReference>
<dbReference type="Gene3D" id="3.30.1050.10">
    <property type="entry name" value="SCP2 sterol-binding domain"/>
    <property type="match status" value="1"/>
</dbReference>
<dbReference type="OrthoDB" id="9768284at2"/>
<dbReference type="Pfam" id="PF17668">
    <property type="entry name" value="Acetyltransf_17"/>
    <property type="match status" value="1"/>
</dbReference>
<gene>
    <name evidence="2" type="ORF">GHI93_11225</name>
</gene>